<evidence type="ECO:0000313" key="3">
    <source>
        <dbReference type="EMBL" id="MCQ8242115.1"/>
    </source>
</evidence>
<feature type="region of interest" description="Disordered" evidence="1">
    <location>
        <begin position="422"/>
        <end position="472"/>
    </location>
</feature>
<keyword evidence="4" id="KW-1185">Reference proteome</keyword>
<dbReference type="RefSeq" id="WP_422920867.1">
    <property type="nucleotide sequence ID" value="NZ_JAMZEJ010000009.1"/>
</dbReference>
<accession>A0ABT1W3D8</accession>
<evidence type="ECO:0000256" key="1">
    <source>
        <dbReference type="SAM" id="MobiDB-lite"/>
    </source>
</evidence>
<feature type="signal peptide" evidence="2">
    <location>
        <begin position="1"/>
        <end position="33"/>
    </location>
</feature>
<evidence type="ECO:0000313" key="4">
    <source>
        <dbReference type="Proteomes" id="UP001524547"/>
    </source>
</evidence>
<feature type="chain" id="PRO_5045446359" evidence="2">
    <location>
        <begin position="34"/>
        <end position="472"/>
    </location>
</feature>
<dbReference type="Proteomes" id="UP001524547">
    <property type="component" value="Unassembled WGS sequence"/>
</dbReference>
<feature type="compositionally biased region" description="Low complexity" evidence="1">
    <location>
        <begin position="381"/>
        <end position="406"/>
    </location>
</feature>
<feature type="region of interest" description="Disordered" evidence="1">
    <location>
        <begin position="39"/>
        <end position="86"/>
    </location>
</feature>
<comment type="caution">
    <text evidence="3">The sequence shown here is derived from an EMBL/GenBank/DDBJ whole genome shotgun (WGS) entry which is preliminary data.</text>
</comment>
<reference evidence="3 4" key="1">
    <citation type="submission" date="2022-06" db="EMBL/GenBank/DDBJ databases">
        <title>Rhizosaccharibacter gen. nov. sp. nov. KSS12, endophytic bacteria isolated from sugarcane.</title>
        <authorList>
            <person name="Pitiwittayakul N."/>
        </authorList>
    </citation>
    <scope>NUCLEOTIDE SEQUENCE [LARGE SCALE GENOMIC DNA]</scope>
    <source>
        <strain evidence="3 4">KSS12</strain>
    </source>
</reference>
<sequence length="472" mass="48283">MIRIAFSRVRRTARPAVMGWLLLCSTALVPASARSPATGTLAETAPVESSPRTAAPSLDTAAPDVPLPPPVPLSPGDAAADAAADAVPPEVPNPLPRLSPGAVAAANQLLRARMREVLGHALASPDPRDAGRALMLARAMLSARDSVIDRPQILLVVDRAPAVQRLWVVSAAPAGEPWTVLGAVRVSTGKPGRKEHFKTPVGVFANTPDILGYRAQGTFNENHIRGNGLKGMRVWDFGWQTTEDWRKPEALTAVRLEMHATDPTFLEGRLGRPDSEACIRIPAAFNQLMDQAGLIDAQLLALVPQDRAITALLPKGSGQTPLAGDRVVVVDSSEPTARPSDPLVAAEINQRFADWLAAQNGPAQSATSQGAAGQNIPGQNAASSNAAAPNADAPATGTPAGASADAAAGLSGAAPAATASTLSGRAAAGSPGMRVRASGRAVSRTPVDGPGAGIVPVRAGSLRPASAAADQG</sequence>
<dbReference type="EMBL" id="JAMZEJ010000009">
    <property type="protein sequence ID" value="MCQ8242115.1"/>
    <property type="molecule type" value="Genomic_DNA"/>
</dbReference>
<keyword evidence="2" id="KW-0732">Signal</keyword>
<name>A0ABT1W3D8_9PROT</name>
<gene>
    <name evidence="3" type="ORF">NFI88_14850</name>
</gene>
<proteinExistence type="predicted"/>
<evidence type="ECO:0000256" key="2">
    <source>
        <dbReference type="SAM" id="SignalP"/>
    </source>
</evidence>
<feature type="compositionally biased region" description="Low complexity" evidence="1">
    <location>
        <begin position="74"/>
        <end position="86"/>
    </location>
</feature>
<feature type="compositionally biased region" description="Low complexity" evidence="1">
    <location>
        <begin position="363"/>
        <end position="374"/>
    </location>
</feature>
<organism evidence="3 4">
    <name type="scientific">Rhizosaccharibacter radicis</name>
    <dbReference type="NCBI Taxonomy" id="2782605"/>
    <lineage>
        <taxon>Bacteria</taxon>
        <taxon>Pseudomonadati</taxon>
        <taxon>Pseudomonadota</taxon>
        <taxon>Alphaproteobacteria</taxon>
        <taxon>Acetobacterales</taxon>
        <taxon>Acetobacteraceae</taxon>
        <taxon>Rhizosaccharibacter</taxon>
    </lineage>
</organism>
<feature type="region of interest" description="Disordered" evidence="1">
    <location>
        <begin position="359"/>
        <end position="406"/>
    </location>
</feature>
<protein>
    <submittedName>
        <fullName evidence="3">L,D-transpeptidase</fullName>
    </submittedName>
</protein>